<evidence type="ECO:0000313" key="14">
    <source>
        <dbReference type="EMBL" id="CAD7650857.1"/>
    </source>
</evidence>
<evidence type="ECO:0000256" key="5">
    <source>
        <dbReference type="ARBA" id="ARBA00022723"/>
    </source>
</evidence>
<evidence type="ECO:0000313" key="15">
    <source>
        <dbReference type="Proteomes" id="UP000728032"/>
    </source>
</evidence>
<dbReference type="InterPro" id="IPR013083">
    <property type="entry name" value="Znf_RING/FYVE/PHD"/>
</dbReference>
<reference evidence="14" key="1">
    <citation type="submission" date="2020-11" db="EMBL/GenBank/DDBJ databases">
        <authorList>
            <person name="Tran Van P."/>
        </authorList>
    </citation>
    <scope>NUCLEOTIDE SEQUENCE</scope>
</reference>
<feature type="region of interest" description="Disordered" evidence="11">
    <location>
        <begin position="241"/>
        <end position="271"/>
    </location>
</feature>
<dbReference type="InterPro" id="IPR027370">
    <property type="entry name" value="Znf-RING_euk"/>
</dbReference>
<feature type="region of interest" description="Disordered" evidence="11">
    <location>
        <begin position="284"/>
        <end position="319"/>
    </location>
</feature>
<keyword evidence="7 10" id="KW-0863">Zinc-finger</keyword>
<evidence type="ECO:0000256" key="6">
    <source>
        <dbReference type="ARBA" id="ARBA00022737"/>
    </source>
</evidence>
<evidence type="ECO:0000256" key="7">
    <source>
        <dbReference type="ARBA" id="ARBA00022771"/>
    </source>
</evidence>
<dbReference type="AlphaFoldDB" id="A0A7R9LZS5"/>
<dbReference type="InterPro" id="IPR031127">
    <property type="entry name" value="E3_UB_ligase_RBR"/>
</dbReference>
<feature type="domain" description="RING-type" evidence="12">
    <location>
        <begin position="56"/>
        <end position="100"/>
    </location>
</feature>
<dbReference type="InterPro" id="IPR017907">
    <property type="entry name" value="Znf_RING_CS"/>
</dbReference>
<dbReference type="PANTHER" id="PTHR11685">
    <property type="entry name" value="RBR FAMILY RING FINGER AND IBR DOMAIN-CONTAINING"/>
    <property type="match status" value="1"/>
</dbReference>
<evidence type="ECO:0000256" key="9">
    <source>
        <dbReference type="ARBA" id="ARBA00022833"/>
    </source>
</evidence>
<dbReference type="InterPro" id="IPR001841">
    <property type="entry name" value="Znf_RING"/>
</dbReference>
<evidence type="ECO:0000259" key="13">
    <source>
        <dbReference type="PROSITE" id="PS51873"/>
    </source>
</evidence>
<feature type="domain" description="RING-type" evidence="13">
    <location>
        <begin position="52"/>
        <end position="319"/>
    </location>
</feature>
<proteinExistence type="inferred from homology"/>
<keyword evidence="5" id="KW-0479">Metal-binding</keyword>
<keyword evidence="6" id="KW-0677">Repeat</keyword>
<evidence type="ECO:0000256" key="4">
    <source>
        <dbReference type="ARBA" id="ARBA00022679"/>
    </source>
</evidence>
<organism evidence="14">
    <name type="scientific">Oppiella nova</name>
    <dbReference type="NCBI Taxonomy" id="334625"/>
    <lineage>
        <taxon>Eukaryota</taxon>
        <taxon>Metazoa</taxon>
        <taxon>Ecdysozoa</taxon>
        <taxon>Arthropoda</taxon>
        <taxon>Chelicerata</taxon>
        <taxon>Arachnida</taxon>
        <taxon>Acari</taxon>
        <taxon>Acariformes</taxon>
        <taxon>Sarcoptiformes</taxon>
        <taxon>Oribatida</taxon>
        <taxon>Brachypylina</taxon>
        <taxon>Oppioidea</taxon>
        <taxon>Oppiidae</taxon>
        <taxon>Oppiella</taxon>
    </lineage>
</organism>
<evidence type="ECO:0000256" key="1">
    <source>
        <dbReference type="ARBA" id="ARBA00001798"/>
    </source>
</evidence>
<evidence type="ECO:0000256" key="2">
    <source>
        <dbReference type="ARBA" id="ARBA00005884"/>
    </source>
</evidence>
<dbReference type="PROSITE" id="PS51873">
    <property type="entry name" value="TRIAD"/>
    <property type="match status" value="1"/>
</dbReference>
<feature type="compositionally biased region" description="Basic and acidic residues" evidence="11">
    <location>
        <begin position="284"/>
        <end position="296"/>
    </location>
</feature>
<dbReference type="EMBL" id="OC919187">
    <property type="protein sequence ID" value="CAD7650857.1"/>
    <property type="molecule type" value="Genomic_DNA"/>
</dbReference>
<comment type="similarity">
    <text evidence="2">Belongs to the RBR family. Ariadne subfamily.</text>
</comment>
<dbReference type="GO" id="GO:0061630">
    <property type="term" value="F:ubiquitin protein ligase activity"/>
    <property type="evidence" value="ECO:0007669"/>
    <property type="project" value="UniProtKB-EC"/>
</dbReference>
<dbReference type="EMBL" id="CAJPVJ010004362">
    <property type="protein sequence ID" value="CAG2168534.1"/>
    <property type="molecule type" value="Genomic_DNA"/>
</dbReference>
<evidence type="ECO:0000256" key="3">
    <source>
        <dbReference type="ARBA" id="ARBA00012251"/>
    </source>
</evidence>
<keyword evidence="15" id="KW-1185">Reference proteome</keyword>
<dbReference type="Proteomes" id="UP000728032">
    <property type="component" value="Unassembled WGS sequence"/>
</dbReference>
<dbReference type="Gene3D" id="3.30.40.10">
    <property type="entry name" value="Zinc/RING finger domain, C3HC4 (zinc finger)"/>
    <property type="match status" value="1"/>
</dbReference>
<accession>A0A7R9LZS5</accession>
<dbReference type="OrthoDB" id="69641at2759"/>
<dbReference type="SUPFAM" id="SSF57850">
    <property type="entry name" value="RING/U-box"/>
    <property type="match status" value="1"/>
</dbReference>
<name>A0A7R9LZS5_9ACAR</name>
<keyword evidence="9" id="KW-0862">Zinc</keyword>
<keyword evidence="8" id="KW-0833">Ubl conjugation pathway</keyword>
<dbReference type="GO" id="GO:0016567">
    <property type="term" value="P:protein ubiquitination"/>
    <property type="evidence" value="ECO:0007669"/>
    <property type="project" value="InterPro"/>
</dbReference>
<evidence type="ECO:0000256" key="11">
    <source>
        <dbReference type="SAM" id="MobiDB-lite"/>
    </source>
</evidence>
<dbReference type="EC" id="2.3.2.31" evidence="3"/>
<gene>
    <name evidence="14" type="ORF">ONB1V03_LOCUS8022</name>
</gene>
<dbReference type="GO" id="GO:0008270">
    <property type="term" value="F:zinc ion binding"/>
    <property type="evidence" value="ECO:0007669"/>
    <property type="project" value="UniProtKB-KW"/>
</dbReference>
<keyword evidence="4" id="KW-0808">Transferase</keyword>
<dbReference type="Pfam" id="PF13445">
    <property type="entry name" value="zf-RING_UBOX"/>
    <property type="match status" value="1"/>
</dbReference>
<feature type="region of interest" description="Disordered" evidence="11">
    <location>
        <begin position="19"/>
        <end position="51"/>
    </location>
</feature>
<comment type="catalytic activity">
    <reaction evidence="1">
        <text>[E2 ubiquitin-conjugating enzyme]-S-ubiquitinyl-L-cysteine + [acceptor protein]-L-lysine = [E2 ubiquitin-conjugating enzyme]-L-cysteine + [acceptor protein]-N(6)-ubiquitinyl-L-lysine.</text>
        <dbReference type="EC" id="2.3.2.31"/>
    </reaction>
</comment>
<evidence type="ECO:0000256" key="8">
    <source>
        <dbReference type="ARBA" id="ARBA00022786"/>
    </source>
</evidence>
<evidence type="ECO:0000259" key="12">
    <source>
        <dbReference type="PROSITE" id="PS50089"/>
    </source>
</evidence>
<dbReference type="PROSITE" id="PS50089">
    <property type="entry name" value="ZF_RING_2"/>
    <property type="match status" value="1"/>
</dbReference>
<dbReference type="InterPro" id="IPR044066">
    <property type="entry name" value="TRIAD_supradom"/>
</dbReference>
<dbReference type="PROSITE" id="PS00518">
    <property type="entry name" value="ZF_RING_1"/>
    <property type="match status" value="1"/>
</dbReference>
<dbReference type="FunFam" id="3.30.40.10:FF:000019">
    <property type="entry name" value="RBR-type E3 ubiquitin transferase"/>
    <property type="match status" value="1"/>
</dbReference>
<evidence type="ECO:0000256" key="10">
    <source>
        <dbReference type="PROSITE-ProRule" id="PRU00175"/>
    </source>
</evidence>
<sequence>MFAILFNMSDDEQDNFFEANTLDVPNTPPVPRGRTTPPDTTHSDGDEESEHGQFTCPICIETYTLDKLEDFGCGHLFCTGCVKAYLTVGIREGDVLDIECMDQDCHVIVTQELVQNILDDDVLYKRYQYLLLKVAVEDIPYVYYCPTPTCTGITEAEVDHAACSECGLAYHERTDCDLDDDERRNLIQLNDDKDYVESIVSEDELNRRAIEALVEEDRQWLETISREQAAIRRAEQLFEEQRRADEERRAEEERRVREQREREERERREREIVAEQEAERLRLERERQEERRKQDESSEQTIRITSKPCPGCRRPIELT</sequence>
<protein>
    <recommendedName>
        <fullName evidence="3">RBR-type E3 ubiquitin transferase</fullName>
        <ecNumber evidence="3">2.3.2.31</ecNumber>
    </recommendedName>
</protein>